<feature type="domain" description="Thioredoxin" evidence="3">
    <location>
        <begin position="24"/>
        <end position="165"/>
    </location>
</feature>
<reference evidence="5" key="1">
    <citation type="submission" date="2020-03" db="EMBL/GenBank/DDBJ databases">
        <title>Complete genome sequence of sulfur-oxidizing bacterium skT11.</title>
        <authorList>
            <person name="Kanda M."/>
            <person name="Kojima H."/>
            <person name="Fukui M."/>
        </authorList>
    </citation>
    <scope>NUCLEOTIDE SEQUENCE [LARGE SCALE GENOMIC DNA]</scope>
    <source>
        <strain evidence="5">skT11</strain>
    </source>
</reference>
<dbReference type="GO" id="GO:0016209">
    <property type="term" value="F:antioxidant activity"/>
    <property type="evidence" value="ECO:0007669"/>
    <property type="project" value="InterPro"/>
</dbReference>
<dbReference type="InterPro" id="IPR017937">
    <property type="entry name" value="Thioredoxin_CS"/>
</dbReference>
<dbReference type="InterPro" id="IPR000866">
    <property type="entry name" value="AhpC/TSA"/>
</dbReference>
<organism evidence="4 5">
    <name type="scientific">Sulfurimicrobium lacus</name>
    <dbReference type="NCBI Taxonomy" id="2715678"/>
    <lineage>
        <taxon>Bacteria</taxon>
        <taxon>Pseudomonadati</taxon>
        <taxon>Pseudomonadota</taxon>
        <taxon>Betaproteobacteria</taxon>
        <taxon>Nitrosomonadales</taxon>
        <taxon>Sulfuricellaceae</taxon>
        <taxon>Sulfurimicrobium</taxon>
    </lineage>
</organism>
<proteinExistence type="predicted"/>
<dbReference type="GO" id="GO:0015036">
    <property type="term" value="F:disulfide oxidoreductase activity"/>
    <property type="evidence" value="ECO:0007669"/>
    <property type="project" value="UniProtKB-ARBA"/>
</dbReference>
<evidence type="ECO:0000256" key="2">
    <source>
        <dbReference type="SAM" id="SignalP"/>
    </source>
</evidence>
<gene>
    <name evidence="4" type="primary">resA</name>
    <name evidence="4" type="ORF">SKTS_15570</name>
</gene>
<dbReference type="PANTHER" id="PTHR42852">
    <property type="entry name" value="THIOL:DISULFIDE INTERCHANGE PROTEIN DSBE"/>
    <property type="match status" value="1"/>
</dbReference>
<dbReference type="PANTHER" id="PTHR42852:SF17">
    <property type="entry name" value="THIOREDOXIN-LIKE PROTEIN HI_1115"/>
    <property type="match status" value="1"/>
</dbReference>
<dbReference type="Proteomes" id="UP000502260">
    <property type="component" value="Chromosome"/>
</dbReference>
<dbReference type="CDD" id="cd02966">
    <property type="entry name" value="TlpA_like_family"/>
    <property type="match status" value="1"/>
</dbReference>
<dbReference type="Gene3D" id="3.40.30.10">
    <property type="entry name" value="Glutaredoxin"/>
    <property type="match status" value="1"/>
</dbReference>
<evidence type="ECO:0000313" key="5">
    <source>
        <dbReference type="Proteomes" id="UP000502260"/>
    </source>
</evidence>
<dbReference type="KEGG" id="slac:SKTS_15570"/>
<dbReference type="InterPro" id="IPR036249">
    <property type="entry name" value="Thioredoxin-like_sf"/>
</dbReference>
<dbReference type="Pfam" id="PF00578">
    <property type="entry name" value="AhpC-TSA"/>
    <property type="match status" value="1"/>
</dbReference>
<dbReference type="PROSITE" id="PS00194">
    <property type="entry name" value="THIOREDOXIN_1"/>
    <property type="match status" value="1"/>
</dbReference>
<dbReference type="EMBL" id="AP022853">
    <property type="protein sequence ID" value="BCB26671.1"/>
    <property type="molecule type" value="Genomic_DNA"/>
</dbReference>
<protein>
    <submittedName>
        <fullName evidence="4">Thioredoxin</fullName>
    </submittedName>
</protein>
<evidence type="ECO:0000313" key="4">
    <source>
        <dbReference type="EMBL" id="BCB26671.1"/>
    </source>
</evidence>
<keyword evidence="2" id="KW-0732">Signal</keyword>
<evidence type="ECO:0000256" key="1">
    <source>
        <dbReference type="ARBA" id="ARBA00023284"/>
    </source>
</evidence>
<dbReference type="InterPro" id="IPR050553">
    <property type="entry name" value="Thioredoxin_ResA/DsbE_sf"/>
</dbReference>
<feature type="chain" id="PRO_5026300868" evidence="2">
    <location>
        <begin position="20"/>
        <end position="167"/>
    </location>
</feature>
<dbReference type="InterPro" id="IPR013766">
    <property type="entry name" value="Thioredoxin_domain"/>
</dbReference>
<feature type="signal peptide" evidence="2">
    <location>
        <begin position="1"/>
        <end position="19"/>
    </location>
</feature>
<sequence length="167" mass="18676">MKKILLGLCGLFLFSAAQAMELQAWSGGATPPLALKDMNGKTHNLESYRGKVVMVQFWATYCAPCLKEMPSMMRLEKRLAGKPFVILAVNMGETDKEVKDFLKTKVKADFTILMDEEAKALEAWKVFVAPSSFLIDPQGKVRYTLQGGAEWDDKEYVQLISDLMSGK</sequence>
<dbReference type="PROSITE" id="PS51352">
    <property type="entry name" value="THIOREDOXIN_2"/>
    <property type="match status" value="1"/>
</dbReference>
<dbReference type="SUPFAM" id="SSF52833">
    <property type="entry name" value="Thioredoxin-like"/>
    <property type="match status" value="1"/>
</dbReference>
<dbReference type="RefSeq" id="WP_173062854.1">
    <property type="nucleotide sequence ID" value="NZ_AP022853.1"/>
</dbReference>
<keyword evidence="1" id="KW-0676">Redox-active center</keyword>
<evidence type="ECO:0000259" key="3">
    <source>
        <dbReference type="PROSITE" id="PS51352"/>
    </source>
</evidence>
<accession>A0A6F8VC03</accession>
<name>A0A6F8VC03_9PROT</name>
<dbReference type="AlphaFoldDB" id="A0A6F8VC03"/>
<keyword evidence="5" id="KW-1185">Reference proteome</keyword>